<keyword evidence="5" id="KW-0862">Zinc</keyword>
<dbReference type="PANTHER" id="PTHR13948">
    <property type="entry name" value="RNA-BINDING PROTEIN"/>
    <property type="match status" value="1"/>
</dbReference>
<keyword evidence="6 8" id="KW-0694">RNA-binding</keyword>
<keyword evidence="2" id="KW-0479">Metal-binding</keyword>
<gene>
    <name evidence="14" type="ORF">QBC38DRAFT_463520</name>
</gene>
<dbReference type="SUPFAM" id="SSF90209">
    <property type="entry name" value="Ran binding protein zinc finger-like"/>
    <property type="match status" value="1"/>
</dbReference>
<keyword evidence="15" id="KW-1185">Reference proteome</keyword>
<dbReference type="PROSITE" id="PS01358">
    <property type="entry name" value="ZF_RANBP2_1"/>
    <property type="match status" value="1"/>
</dbReference>
<dbReference type="PROSITE" id="PS50102">
    <property type="entry name" value="RRM"/>
    <property type="match status" value="1"/>
</dbReference>
<dbReference type="EMBL" id="MU865288">
    <property type="protein sequence ID" value="KAK4232238.1"/>
    <property type="molecule type" value="Genomic_DNA"/>
</dbReference>
<feature type="compositionally biased region" description="Polar residues" evidence="10">
    <location>
        <begin position="598"/>
        <end position="626"/>
    </location>
</feature>
<dbReference type="InterPro" id="IPR035979">
    <property type="entry name" value="RBD_domain_sf"/>
</dbReference>
<dbReference type="SMART" id="SM00547">
    <property type="entry name" value="ZnF_RBZ"/>
    <property type="match status" value="1"/>
</dbReference>
<feature type="region of interest" description="Disordered" evidence="10">
    <location>
        <begin position="409"/>
        <end position="429"/>
    </location>
</feature>
<dbReference type="GO" id="GO:0008270">
    <property type="term" value="F:zinc ion binding"/>
    <property type="evidence" value="ECO:0007669"/>
    <property type="project" value="UniProtKB-KW"/>
</dbReference>
<evidence type="ECO:0000256" key="10">
    <source>
        <dbReference type="SAM" id="MobiDB-lite"/>
    </source>
</evidence>
<dbReference type="Gene3D" id="4.10.1060.10">
    <property type="entry name" value="Zinc finger, RanBP2-type"/>
    <property type="match status" value="1"/>
</dbReference>
<evidence type="ECO:0000256" key="9">
    <source>
        <dbReference type="PROSITE-ProRule" id="PRU00322"/>
    </source>
</evidence>
<dbReference type="PANTHER" id="PTHR13948:SF3">
    <property type="entry name" value="FI21118P1"/>
    <property type="match status" value="1"/>
</dbReference>
<evidence type="ECO:0000256" key="6">
    <source>
        <dbReference type="ARBA" id="ARBA00022884"/>
    </source>
</evidence>
<evidence type="ECO:0000256" key="7">
    <source>
        <dbReference type="ARBA" id="ARBA00023242"/>
    </source>
</evidence>
<evidence type="ECO:0000256" key="1">
    <source>
        <dbReference type="ARBA" id="ARBA00004123"/>
    </source>
</evidence>
<evidence type="ECO:0000313" key="14">
    <source>
        <dbReference type="EMBL" id="KAK4232238.1"/>
    </source>
</evidence>
<feature type="region of interest" description="Disordered" evidence="10">
    <location>
        <begin position="531"/>
        <end position="577"/>
    </location>
</feature>
<feature type="domain" description="RRM" evidence="11">
    <location>
        <begin position="397"/>
        <end position="492"/>
    </location>
</feature>
<keyword evidence="3" id="KW-0677">Repeat</keyword>
<feature type="compositionally biased region" description="Basic and acidic residues" evidence="10">
    <location>
        <begin position="169"/>
        <end position="198"/>
    </location>
</feature>
<evidence type="ECO:0000256" key="8">
    <source>
        <dbReference type="PROSITE-ProRule" id="PRU00176"/>
    </source>
</evidence>
<dbReference type="SMART" id="SM00360">
    <property type="entry name" value="RRM"/>
    <property type="match status" value="1"/>
</dbReference>
<dbReference type="Proteomes" id="UP001301958">
    <property type="component" value="Unassembled WGS sequence"/>
</dbReference>
<evidence type="ECO:0000313" key="15">
    <source>
        <dbReference type="Proteomes" id="UP001301958"/>
    </source>
</evidence>
<dbReference type="InterPro" id="IPR012677">
    <property type="entry name" value="Nucleotide-bd_a/b_plait_sf"/>
</dbReference>
<proteinExistence type="predicted"/>
<dbReference type="Gene3D" id="3.30.70.330">
    <property type="match status" value="1"/>
</dbReference>
<evidence type="ECO:0000259" key="13">
    <source>
        <dbReference type="PROSITE" id="PS50199"/>
    </source>
</evidence>
<evidence type="ECO:0000256" key="3">
    <source>
        <dbReference type="ARBA" id="ARBA00022737"/>
    </source>
</evidence>
<feature type="compositionally biased region" description="Polar residues" evidence="10">
    <location>
        <begin position="409"/>
        <end position="428"/>
    </location>
</feature>
<evidence type="ECO:0000259" key="11">
    <source>
        <dbReference type="PROSITE" id="PS50102"/>
    </source>
</evidence>
<dbReference type="InterPro" id="IPR000467">
    <property type="entry name" value="G_patch_dom"/>
</dbReference>
<dbReference type="AlphaFoldDB" id="A0AAN7C0D2"/>
<dbReference type="InterPro" id="IPR001876">
    <property type="entry name" value="Znf_RanBP2"/>
</dbReference>
<dbReference type="Pfam" id="PF20864">
    <property type="entry name" value="Zn_ribbon_TEX13"/>
    <property type="match status" value="1"/>
</dbReference>
<evidence type="ECO:0000256" key="4">
    <source>
        <dbReference type="ARBA" id="ARBA00022771"/>
    </source>
</evidence>
<protein>
    <submittedName>
        <fullName evidence="14">RNA-binding protein</fullName>
    </submittedName>
</protein>
<dbReference type="PROSITE" id="PS50174">
    <property type="entry name" value="G_PATCH"/>
    <property type="match status" value="1"/>
</dbReference>
<feature type="compositionally biased region" description="Basic and acidic residues" evidence="10">
    <location>
        <begin position="833"/>
        <end position="852"/>
    </location>
</feature>
<evidence type="ECO:0000256" key="5">
    <source>
        <dbReference type="ARBA" id="ARBA00022833"/>
    </source>
</evidence>
<feature type="compositionally biased region" description="Basic and acidic residues" evidence="10">
    <location>
        <begin position="123"/>
        <end position="161"/>
    </location>
</feature>
<dbReference type="SMART" id="SM00443">
    <property type="entry name" value="G_patch"/>
    <property type="match status" value="1"/>
</dbReference>
<feature type="domain" description="RanBP2-type" evidence="13">
    <location>
        <begin position="321"/>
        <end position="351"/>
    </location>
</feature>
<keyword evidence="4 9" id="KW-0863">Zinc-finger</keyword>
<accession>A0AAN7C0D2</accession>
<dbReference type="SUPFAM" id="SSF54928">
    <property type="entry name" value="RNA-binding domain, RBD"/>
    <property type="match status" value="1"/>
</dbReference>
<comment type="subcellular location">
    <subcellularLocation>
        <location evidence="1">Nucleus</location>
    </subcellularLocation>
</comment>
<feature type="compositionally biased region" description="Basic and acidic residues" evidence="10">
    <location>
        <begin position="100"/>
        <end position="116"/>
    </location>
</feature>
<feature type="region of interest" description="Disordered" evidence="10">
    <location>
        <begin position="816"/>
        <end position="859"/>
    </location>
</feature>
<dbReference type="GO" id="GO:0000398">
    <property type="term" value="P:mRNA splicing, via spliceosome"/>
    <property type="evidence" value="ECO:0007669"/>
    <property type="project" value="TreeGrafter"/>
</dbReference>
<evidence type="ECO:0000259" key="12">
    <source>
        <dbReference type="PROSITE" id="PS50174"/>
    </source>
</evidence>
<dbReference type="GO" id="GO:0003723">
    <property type="term" value="F:RNA binding"/>
    <property type="evidence" value="ECO:0007669"/>
    <property type="project" value="UniProtKB-UniRule"/>
</dbReference>
<feature type="region of interest" description="Disordered" evidence="10">
    <location>
        <begin position="592"/>
        <end position="636"/>
    </location>
</feature>
<reference evidence="14" key="1">
    <citation type="journal article" date="2023" name="Mol. Phylogenet. Evol.">
        <title>Genome-scale phylogeny and comparative genomics of the fungal order Sordariales.</title>
        <authorList>
            <person name="Hensen N."/>
            <person name="Bonometti L."/>
            <person name="Westerberg I."/>
            <person name="Brannstrom I.O."/>
            <person name="Guillou S."/>
            <person name="Cros-Aarteil S."/>
            <person name="Calhoun S."/>
            <person name="Haridas S."/>
            <person name="Kuo A."/>
            <person name="Mondo S."/>
            <person name="Pangilinan J."/>
            <person name="Riley R."/>
            <person name="LaButti K."/>
            <person name="Andreopoulos B."/>
            <person name="Lipzen A."/>
            <person name="Chen C."/>
            <person name="Yan M."/>
            <person name="Daum C."/>
            <person name="Ng V."/>
            <person name="Clum A."/>
            <person name="Steindorff A."/>
            <person name="Ohm R.A."/>
            <person name="Martin F."/>
            <person name="Silar P."/>
            <person name="Natvig D.O."/>
            <person name="Lalanne C."/>
            <person name="Gautier V."/>
            <person name="Ament-Velasquez S.L."/>
            <person name="Kruys A."/>
            <person name="Hutchinson M.I."/>
            <person name="Powell A.J."/>
            <person name="Barry K."/>
            <person name="Miller A.N."/>
            <person name="Grigoriev I.V."/>
            <person name="Debuchy R."/>
            <person name="Gladieux P."/>
            <person name="Hiltunen Thoren M."/>
            <person name="Johannesson H."/>
        </authorList>
    </citation>
    <scope>NUCLEOTIDE SEQUENCE</scope>
    <source>
        <strain evidence="14">CBS 990.96</strain>
    </source>
</reference>
<dbReference type="InterPro" id="IPR049534">
    <property type="entry name" value="TEX13A/C/D_Znf"/>
</dbReference>
<dbReference type="InterPro" id="IPR036443">
    <property type="entry name" value="Znf_RanBP2_sf"/>
</dbReference>
<organism evidence="14 15">
    <name type="scientific">Podospora fimiseda</name>
    <dbReference type="NCBI Taxonomy" id="252190"/>
    <lineage>
        <taxon>Eukaryota</taxon>
        <taxon>Fungi</taxon>
        <taxon>Dikarya</taxon>
        <taxon>Ascomycota</taxon>
        <taxon>Pezizomycotina</taxon>
        <taxon>Sordariomycetes</taxon>
        <taxon>Sordariomycetidae</taxon>
        <taxon>Sordariales</taxon>
        <taxon>Podosporaceae</taxon>
        <taxon>Podospora</taxon>
    </lineage>
</organism>
<dbReference type="InterPro" id="IPR000504">
    <property type="entry name" value="RRM_dom"/>
</dbReference>
<dbReference type="GO" id="GO:0005634">
    <property type="term" value="C:nucleus"/>
    <property type="evidence" value="ECO:0007669"/>
    <property type="project" value="UniProtKB-SubCell"/>
</dbReference>
<dbReference type="PROSITE" id="PS50199">
    <property type="entry name" value="ZF_RANBP2_2"/>
    <property type="match status" value="1"/>
</dbReference>
<evidence type="ECO:0000256" key="2">
    <source>
        <dbReference type="ARBA" id="ARBA00022723"/>
    </source>
</evidence>
<name>A0AAN7C0D2_9PEZI</name>
<feature type="compositionally biased region" description="Basic and acidic residues" evidence="10">
    <location>
        <begin position="11"/>
        <end position="37"/>
    </location>
</feature>
<feature type="region of interest" description="Disordered" evidence="10">
    <location>
        <begin position="1"/>
        <end position="198"/>
    </location>
</feature>
<comment type="caution">
    <text evidence="14">The sequence shown here is derived from an EMBL/GenBank/DDBJ whole genome shotgun (WGS) entry which is preliminary data.</text>
</comment>
<feature type="compositionally biased region" description="Basic and acidic residues" evidence="10">
    <location>
        <begin position="542"/>
        <end position="570"/>
    </location>
</feature>
<reference evidence="14" key="2">
    <citation type="submission" date="2023-05" db="EMBL/GenBank/DDBJ databases">
        <authorList>
            <consortium name="Lawrence Berkeley National Laboratory"/>
            <person name="Steindorff A."/>
            <person name="Hensen N."/>
            <person name="Bonometti L."/>
            <person name="Westerberg I."/>
            <person name="Brannstrom I.O."/>
            <person name="Guillou S."/>
            <person name="Cros-Aarteil S."/>
            <person name="Calhoun S."/>
            <person name="Haridas S."/>
            <person name="Kuo A."/>
            <person name="Mondo S."/>
            <person name="Pangilinan J."/>
            <person name="Riley R."/>
            <person name="Labutti K."/>
            <person name="Andreopoulos B."/>
            <person name="Lipzen A."/>
            <person name="Chen C."/>
            <person name="Yanf M."/>
            <person name="Daum C."/>
            <person name="Ng V."/>
            <person name="Clum A."/>
            <person name="Ohm R."/>
            <person name="Martin F."/>
            <person name="Silar P."/>
            <person name="Natvig D."/>
            <person name="Lalanne C."/>
            <person name="Gautier V."/>
            <person name="Ament-Velasquez S.L."/>
            <person name="Kruys A."/>
            <person name="Hutchinson M.I."/>
            <person name="Powell A.J."/>
            <person name="Barry K."/>
            <person name="Miller A.N."/>
            <person name="Grigoriev I.V."/>
            <person name="Debuchy R."/>
            <person name="Gladieux P."/>
            <person name="Thoren M.H."/>
            <person name="Johannesson H."/>
        </authorList>
    </citation>
    <scope>NUCLEOTIDE SEQUENCE</scope>
    <source>
        <strain evidence="14">CBS 990.96</strain>
    </source>
</reference>
<feature type="compositionally biased region" description="Basic and acidic residues" evidence="10">
    <location>
        <begin position="43"/>
        <end position="90"/>
    </location>
</feature>
<keyword evidence="7" id="KW-0539">Nucleus</keyword>
<sequence length="935" mass="106319">MYGGGSFYSSRNRDHDRDHDRDRDGRGGYRDRGRDYDSYGGRRGYERGQDSDRDRRFDQRSDDYRRSRKDSPPSPLRRLDYDDNYEDRHNGPARGSYSSSEHRSNPGRDSHSHDAWTRPGSRLGDDRLDRQDRLLGDSDRDRRPVRHDRDPSPVVHRRADEVAPGGHAGRSDYNQHRDSFRSEVDADRRLSHGREGPDLEHYRSRVQAQRGSENAVVLRRLPKDATENDIYFGLDYITRERNFSHDKVVHARLHNDQNGRLYASVEFRRRADTDRFLDEFSPSFSFPLQSRGAKSNPITVRVESAIMPSKPPTSRDSYGEDEGERWECTNCDAINFARRTICYKCKEERTQVEYRAPSAPVLTGETDECPQQRPSQYVVIRGLDRPVSEEVLAKGIMKLFVENTSTPKETVNTTTNKLKSTAPTNSTAGLGAKPGSLRRVFLMRDRHTNESWKYGFAEFATVEDAAAAVAKFRASPKFTISSKHVVVAFIHTGVFVPAAPNEHADFYFTPIYNRELRLKYWDDRAYPNVHVVTTDPIPDPLSPKKDDNDEPHKSGPKQDLKKMAKKDKEMSGAAPKIVMMPQVQKWAKASAELHGVQPKQNTQNQATQADSSASLTAPSLQQTADPQPNGPYGAHARDEYTSYADWESFSCVICKWTAPTDESIKDRDLPYTRNDLLILHEGDTHSFYRDPQVKDEAAAALSALKMEPRTISRRAPRLKSENLPVYKSYVDFDRLRCVICKRNFDYVETVWQHEQQSILHKRMLEAPDILVQAENYFKKLGKKQRTCVPTSAFYQDWDVQLRKSQGAGYRDRALERRQAYNQPKKPSGQPSVGEKRKEPSSTTETNDKEPAAKKNKGMNMLSKMGWATGAGLGAGGAVPMHAIPTDVYAPGSGLGTTGGRLGDAHEEAGWKTIGNVKTFLQKTKDKARERFEQMR</sequence>
<feature type="domain" description="G-patch" evidence="12">
    <location>
        <begin position="853"/>
        <end position="899"/>
    </location>
</feature>